<evidence type="ECO:0000313" key="2">
    <source>
        <dbReference type="Proteomes" id="UP001207468"/>
    </source>
</evidence>
<reference evidence="1" key="1">
    <citation type="submission" date="2021-03" db="EMBL/GenBank/DDBJ databases">
        <title>Evolutionary priming and transition to the ectomycorrhizal habit in an iconic lineage of mushroom-forming fungi: is preadaptation a requirement?</title>
        <authorList>
            <consortium name="DOE Joint Genome Institute"/>
            <person name="Looney B.P."/>
            <person name="Miyauchi S."/>
            <person name="Morin E."/>
            <person name="Drula E."/>
            <person name="Courty P.E."/>
            <person name="Chicoki N."/>
            <person name="Fauchery L."/>
            <person name="Kohler A."/>
            <person name="Kuo A."/>
            <person name="LaButti K."/>
            <person name="Pangilinan J."/>
            <person name="Lipzen A."/>
            <person name="Riley R."/>
            <person name="Andreopoulos W."/>
            <person name="He G."/>
            <person name="Johnson J."/>
            <person name="Barry K.W."/>
            <person name="Grigoriev I.V."/>
            <person name="Nagy L."/>
            <person name="Hibbett D."/>
            <person name="Henrissat B."/>
            <person name="Matheny P.B."/>
            <person name="Labbe J."/>
            <person name="Martin A.F."/>
        </authorList>
    </citation>
    <scope>NUCLEOTIDE SEQUENCE</scope>
    <source>
        <strain evidence="1">BPL698</strain>
    </source>
</reference>
<dbReference type="EMBL" id="JAGFNK010000094">
    <property type="protein sequence ID" value="KAI9508371.1"/>
    <property type="molecule type" value="Genomic_DNA"/>
</dbReference>
<keyword evidence="2" id="KW-1185">Reference proteome</keyword>
<protein>
    <submittedName>
        <fullName evidence="1">Uncharacterized protein</fullName>
    </submittedName>
</protein>
<feature type="non-terminal residue" evidence="1">
    <location>
        <position position="116"/>
    </location>
</feature>
<sequence>EDLKHVFYFAHIFFADHVLNTIWTVYFAVRWWLYTPHDGRRNANSPAQQALINAYIGEHQTISEAERTAAAERVWRAEKAQALTIIILGCFYLAALLYSFAHHLRRGSYRSLPLSR</sequence>
<dbReference type="Proteomes" id="UP001207468">
    <property type="component" value="Unassembled WGS sequence"/>
</dbReference>
<proteinExistence type="predicted"/>
<organism evidence="1 2">
    <name type="scientific">Russula earlei</name>
    <dbReference type="NCBI Taxonomy" id="71964"/>
    <lineage>
        <taxon>Eukaryota</taxon>
        <taxon>Fungi</taxon>
        <taxon>Dikarya</taxon>
        <taxon>Basidiomycota</taxon>
        <taxon>Agaricomycotina</taxon>
        <taxon>Agaricomycetes</taxon>
        <taxon>Russulales</taxon>
        <taxon>Russulaceae</taxon>
        <taxon>Russula</taxon>
    </lineage>
</organism>
<evidence type="ECO:0000313" key="1">
    <source>
        <dbReference type="EMBL" id="KAI9508371.1"/>
    </source>
</evidence>
<name>A0ACC0UA85_9AGAM</name>
<gene>
    <name evidence="1" type="ORF">F5148DRAFT_964881</name>
</gene>
<feature type="non-terminal residue" evidence="1">
    <location>
        <position position="1"/>
    </location>
</feature>
<comment type="caution">
    <text evidence="1">The sequence shown here is derived from an EMBL/GenBank/DDBJ whole genome shotgun (WGS) entry which is preliminary data.</text>
</comment>
<accession>A0ACC0UA85</accession>